<dbReference type="InterPro" id="IPR011009">
    <property type="entry name" value="Kinase-like_dom_sf"/>
</dbReference>
<protein>
    <submittedName>
        <fullName evidence="7">Wall-associated receptor kinase-like 9</fullName>
    </submittedName>
</protein>
<feature type="compositionally biased region" description="Low complexity" evidence="3">
    <location>
        <begin position="606"/>
        <end position="617"/>
    </location>
</feature>
<keyword evidence="2" id="KW-0067">ATP-binding</keyword>
<feature type="chain" id="PRO_5014162627" evidence="5">
    <location>
        <begin position="18"/>
        <end position="632"/>
    </location>
</feature>
<dbReference type="InterPro" id="IPR008271">
    <property type="entry name" value="Ser/Thr_kinase_AS"/>
</dbReference>
<reference evidence="7 8" key="1">
    <citation type="journal article" date="2016" name="Sci. Rep.">
        <title>The Dendrobium catenatum Lindl. genome sequence provides insights into polysaccharide synthase, floral development and adaptive evolution.</title>
        <authorList>
            <person name="Zhang G.Q."/>
            <person name="Xu Q."/>
            <person name="Bian C."/>
            <person name="Tsai W.C."/>
            <person name="Yeh C.M."/>
            <person name="Liu K.W."/>
            <person name="Yoshida K."/>
            <person name="Zhang L.S."/>
            <person name="Chang S.B."/>
            <person name="Chen F."/>
            <person name="Shi Y."/>
            <person name="Su Y.Y."/>
            <person name="Zhang Y.Q."/>
            <person name="Chen L.J."/>
            <person name="Yin Y."/>
            <person name="Lin M."/>
            <person name="Huang H."/>
            <person name="Deng H."/>
            <person name="Wang Z.W."/>
            <person name="Zhu S.L."/>
            <person name="Zhao X."/>
            <person name="Deng C."/>
            <person name="Niu S.C."/>
            <person name="Huang J."/>
            <person name="Wang M."/>
            <person name="Liu G.H."/>
            <person name="Yang H.J."/>
            <person name="Xiao X.J."/>
            <person name="Hsiao Y.Y."/>
            <person name="Wu W.L."/>
            <person name="Chen Y.Y."/>
            <person name="Mitsuda N."/>
            <person name="Ohme-Takagi M."/>
            <person name="Luo Y.B."/>
            <person name="Van de Peer Y."/>
            <person name="Liu Z.J."/>
        </authorList>
    </citation>
    <scope>NUCLEOTIDE SEQUENCE [LARGE SCALE GENOMIC DNA]</scope>
    <source>
        <tissue evidence="7">The whole plant</tissue>
    </source>
</reference>
<keyword evidence="7" id="KW-0808">Transferase</keyword>
<dbReference type="PROSITE" id="PS50011">
    <property type="entry name" value="PROTEIN_KINASE_DOM"/>
    <property type="match status" value="1"/>
</dbReference>
<feature type="region of interest" description="Disordered" evidence="3">
    <location>
        <begin position="221"/>
        <end position="245"/>
    </location>
</feature>
<proteinExistence type="predicted"/>
<dbReference type="Pfam" id="PF19160">
    <property type="entry name" value="SPARK"/>
    <property type="match status" value="1"/>
</dbReference>
<gene>
    <name evidence="7" type="primary">WAKL9</name>
    <name evidence="7" type="ORF">MA16_Dca013167</name>
</gene>
<dbReference type="SMART" id="SM00220">
    <property type="entry name" value="S_TKc"/>
    <property type="match status" value="1"/>
</dbReference>
<evidence type="ECO:0000256" key="1">
    <source>
        <dbReference type="ARBA" id="ARBA00022741"/>
    </source>
</evidence>
<accession>A0A2I0WR37</accession>
<evidence type="ECO:0000256" key="2">
    <source>
        <dbReference type="ARBA" id="ARBA00022840"/>
    </source>
</evidence>
<keyword evidence="4" id="KW-0812">Transmembrane</keyword>
<sequence length="632" mass="67996">MLRWRLFLFLLPVSVLSSNTTCPYDIPYAAQMLPSICYANSTSFPSATSCCWYVFASYIYAAIRYSNLTGAAFLPPSTASACSSSFSSYLLHQGLARPSLLSSSSCNLDGDPVRLAAGNRPCQFPYVSLIRSSTDLSPADKLCSSSPLNPDSHPSLCSQCQTAVINSTFSLLNVTNSKEIVPCGMAATIAIWSPHNPSLPRFRSFALCMLQILQNIGNLGTGDIVPSPPPPPPSPPPPPITSSAVSGSRTTKIIAGCATAAATSLIGVVAFLVFLFRKRRRKINTSDGEFATSTEIISPVLPREGLYIFTKAELKQATNGYDDRLLLGAGGAGEVYLGKLPSGQEVAIKRIKREKKLGEFYREVEVLAKLRHRYLTTLVGYYLGEPYEHALVYEYMAGGNLAGALSDGIGLTWRRRLRIAAEVAEGLVYLHNFPEGAVVHRDVKPTNVLLTEGGAVAKLSDFGVSRILPQEGSHVSTEVKGTMGYMDPESFSVGHVSETADVYSFGVVLLELVTGMKAVVLTPSGGAESIVHAARNAVTDSDLESIVDQRLGSSWDRPTVTAVFELARRCVKQYKQDRPAMAEVLVELRGLITDLDVRSLGGSFEASPSAPSTTATSGEPTWMSEESQSEMV</sequence>
<dbReference type="PANTHER" id="PTHR47989">
    <property type="entry name" value="OS01G0750732 PROTEIN"/>
    <property type="match status" value="1"/>
</dbReference>
<dbReference type="Gene3D" id="3.30.200.20">
    <property type="entry name" value="Phosphorylase Kinase, domain 1"/>
    <property type="match status" value="1"/>
</dbReference>
<dbReference type="SUPFAM" id="SSF56112">
    <property type="entry name" value="Protein kinase-like (PK-like)"/>
    <property type="match status" value="1"/>
</dbReference>
<name>A0A2I0WR37_9ASPA</name>
<dbReference type="GO" id="GO:0005524">
    <property type="term" value="F:ATP binding"/>
    <property type="evidence" value="ECO:0007669"/>
    <property type="project" value="UniProtKB-KW"/>
</dbReference>
<feature type="transmembrane region" description="Helical" evidence="4">
    <location>
        <begin position="253"/>
        <end position="276"/>
    </location>
</feature>
<dbReference type="Proteomes" id="UP000233837">
    <property type="component" value="Unassembled WGS sequence"/>
</dbReference>
<dbReference type="InterPro" id="IPR043891">
    <property type="entry name" value="SPARK"/>
</dbReference>
<organism evidence="7 8">
    <name type="scientific">Dendrobium catenatum</name>
    <dbReference type="NCBI Taxonomy" id="906689"/>
    <lineage>
        <taxon>Eukaryota</taxon>
        <taxon>Viridiplantae</taxon>
        <taxon>Streptophyta</taxon>
        <taxon>Embryophyta</taxon>
        <taxon>Tracheophyta</taxon>
        <taxon>Spermatophyta</taxon>
        <taxon>Magnoliopsida</taxon>
        <taxon>Liliopsida</taxon>
        <taxon>Asparagales</taxon>
        <taxon>Orchidaceae</taxon>
        <taxon>Epidendroideae</taxon>
        <taxon>Malaxideae</taxon>
        <taxon>Dendrobiinae</taxon>
        <taxon>Dendrobium</taxon>
    </lineage>
</organism>
<reference evidence="7 8" key="2">
    <citation type="journal article" date="2017" name="Nature">
        <title>The Apostasia genome and the evolution of orchids.</title>
        <authorList>
            <person name="Zhang G.Q."/>
            <person name="Liu K.W."/>
            <person name="Li Z."/>
            <person name="Lohaus R."/>
            <person name="Hsiao Y.Y."/>
            <person name="Niu S.C."/>
            <person name="Wang J.Y."/>
            <person name="Lin Y.C."/>
            <person name="Xu Q."/>
            <person name="Chen L.J."/>
            <person name="Yoshida K."/>
            <person name="Fujiwara S."/>
            <person name="Wang Z.W."/>
            <person name="Zhang Y.Q."/>
            <person name="Mitsuda N."/>
            <person name="Wang M."/>
            <person name="Liu G.H."/>
            <person name="Pecoraro L."/>
            <person name="Huang H.X."/>
            <person name="Xiao X.J."/>
            <person name="Lin M."/>
            <person name="Wu X.Y."/>
            <person name="Wu W.L."/>
            <person name="Chen Y.Y."/>
            <person name="Chang S.B."/>
            <person name="Sakamoto S."/>
            <person name="Ohme-Takagi M."/>
            <person name="Yagi M."/>
            <person name="Zeng S.J."/>
            <person name="Shen C.Y."/>
            <person name="Yeh C.M."/>
            <person name="Luo Y.B."/>
            <person name="Tsai W.C."/>
            <person name="Van de Peer Y."/>
            <person name="Liu Z.J."/>
        </authorList>
    </citation>
    <scope>NUCLEOTIDE SEQUENCE [LARGE SCALE GENOMIC DNA]</scope>
    <source>
        <tissue evidence="7">The whole plant</tissue>
    </source>
</reference>
<feature type="region of interest" description="Disordered" evidence="3">
    <location>
        <begin position="603"/>
        <end position="632"/>
    </location>
</feature>
<dbReference type="PANTHER" id="PTHR47989:SF47">
    <property type="entry name" value="SERINE_THREONINE-PROTEIN KINASE PBL28-RELATED"/>
    <property type="match status" value="1"/>
</dbReference>
<dbReference type="GO" id="GO:0004672">
    <property type="term" value="F:protein kinase activity"/>
    <property type="evidence" value="ECO:0007669"/>
    <property type="project" value="InterPro"/>
</dbReference>
<feature type="domain" description="Protein kinase" evidence="6">
    <location>
        <begin position="321"/>
        <end position="592"/>
    </location>
</feature>
<evidence type="ECO:0000313" key="7">
    <source>
        <dbReference type="EMBL" id="PKU78101.1"/>
    </source>
</evidence>
<dbReference type="InterPro" id="IPR000719">
    <property type="entry name" value="Prot_kinase_dom"/>
</dbReference>
<evidence type="ECO:0000313" key="8">
    <source>
        <dbReference type="Proteomes" id="UP000233837"/>
    </source>
</evidence>
<keyword evidence="4" id="KW-0472">Membrane</keyword>
<keyword evidence="5" id="KW-0732">Signal</keyword>
<keyword evidence="1" id="KW-0547">Nucleotide-binding</keyword>
<evidence type="ECO:0000256" key="4">
    <source>
        <dbReference type="SAM" id="Phobius"/>
    </source>
</evidence>
<dbReference type="AlphaFoldDB" id="A0A2I0WR37"/>
<keyword evidence="7" id="KW-0675">Receptor</keyword>
<feature type="compositionally biased region" description="Pro residues" evidence="3">
    <location>
        <begin position="226"/>
        <end position="240"/>
    </location>
</feature>
<evidence type="ECO:0000256" key="5">
    <source>
        <dbReference type="SAM" id="SignalP"/>
    </source>
</evidence>
<dbReference type="PROSITE" id="PS00108">
    <property type="entry name" value="PROTEIN_KINASE_ST"/>
    <property type="match status" value="1"/>
</dbReference>
<dbReference type="Pfam" id="PF00069">
    <property type="entry name" value="Pkinase"/>
    <property type="match status" value="1"/>
</dbReference>
<keyword evidence="8" id="KW-1185">Reference proteome</keyword>
<dbReference type="EMBL" id="KZ502476">
    <property type="protein sequence ID" value="PKU78101.1"/>
    <property type="molecule type" value="Genomic_DNA"/>
</dbReference>
<evidence type="ECO:0000259" key="6">
    <source>
        <dbReference type="PROSITE" id="PS50011"/>
    </source>
</evidence>
<keyword evidence="4" id="KW-1133">Transmembrane helix</keyword>
<dbReference type="Gene3D" id="1.10.510.10">
    <property type="entry name" value="Transferase(Phosphotransferase) domain 1"/>
    <property type="match status" value="1"/>
</dbReference>
<keyword evidence="7" id="KW-0418">Kinase</keyword>
<feature type="signal peptide" evidence="5">
    <location>
        <begin position="1"/>
        <end position="17"/>
    </location>
</feature>
<dbReference type="OrthoDB" id="4062651at2759"/>
<evidence type="ECO:0000256" key="3">
    <source>
        <dbReference type="SAM" id="MobiDB-lite"/>
    </source>
</evidence>